<dbReference type="InterPro" id="IPR006162">
    <property type="entry name" value="Ppantetheine_attach_site"/>
</dbReference>
<dbReference type="InterPro" id="IPR036477">
    <property type="entry name" value="Formyl_transf_N_sf"/>
</dbReference>
<dbReference type="Pfam" id="PF00668">
    <property type="entry name" value="Condensation"/>
    <property type="match status" value="2"/>
</dbReference>
<dbReference type="Pfam" id="PF00551">
    <property type="entry name" value="Formyl_trans_N"/>
    <property type="match status" value="1"/>
</dbReference>
<feature type="domain" description="Carrier" evidence="5">
    <location>
        <begin position="1095"/>
        <end position="1169"/>
    </location>
</feature>
<dbReference type="Pfam" id="PF13193">
    <property type="entry name" value="AMP-binding_C"/>
    <property type="match status" value="2"/>
</dbReference>
<sequence length="2910" mass="320554">MKGNIATEGNVLKAEALSQMPCENIINSANDASIPSRMCVVVGGTTLAVFCAEQIQAAGHIIQAVLSTDIVLQTWAAQQGIVCVNSIDALQEQIALHSVDWLFSIVNPIILPVSLLEQIRGGAFNYHNSPLPRYAGSHATSWALLARETDYAISWHCIESGVDAGDIAMQWPVSIEEQDNAFSLNLKCYQAAQNGFIELLNNLGHGTLVTYQQDLSQRSFYALSHRPDFGGYLCWEQSGEALSALVRALDFGENYSNPLGCPKLLLRQGTVQISWLQRLNACSEGEPGTLISVEEDAWQVTTGSEDVRIGGFATLEGNLLSARELADISELRPGKQLPRLSSQQTQDVRNTLQALASSEPFWYGRLASLQPLQLPFEMTGKQLEPRWAISPWQSPLPKNDEEAPLQSLLQVFAIYLARLTQQTECQIGWCVDKIKDSPTDLAQMVPMTIEVAFDQPWSAVADWVDDELARLTRHRTFSRDLLSRYPSLRAIPALRTKRPWRIAIDVIQDDRQCDQEASGELLTLQMNAQGDFRWIYDENHLSPEVVLRMSEHLQVLASSKGISDEIPVGQLNLLPEAERTLLLETWNATETAYPDQLCVHQLFEQQVAKTPDATALVYEGQTLSYAQLNARANRLAHQLMELGIEPDQRVAICVSRSPAMVVGILAVLKAGGAYVPLDPAYPGERLGHILTDAAPAILLADSTGCVALGEEALAGLIVLDPNTLPEQPDRNPQRAALTPQHLAYVIYTSGSTGVPKGVMIEHRNTVNFLCWARQAFAAEESRETLFSTSMNFDLSIFECFMPLSRGGAIHLVDDALSLMQHALPVSLLNSVPSAMKPLLQAQALMASVQTVNLAGEPLKRALIEQIFAETQVQRLCNLYGPSETTTYSAWLPIRRGERIVESIGRPIANTCLYLLDEYGQPVPLGMVGEIYIGGAGVARGYFNRPDLTAERFLIDPFSDKPDARMYRTGDLARYLPEGNLEFLGRNDHQVKIRGFRIEPGEIEARLVEHPAVNEAVVLALGDGQEKRLVAYVAAEAHEELVNSLRTHLSALLPDYMVPSAFVRLDVLPLTPNGKLDRRALPAPDSEAFARQVYVAPQGETETTLAAIWCELLGIDRISRHDNFFALGGHSLLAMRVMNRVAALGVELPQTTLFTFPTLMAFAEVMPARSGQQSAILPAILPISREEVLPLSFAQQRLWFLAQWDGASETYHIPMALRLCGQLDIVAWQQALDTLFARHEALRSVFVSVDGQPQVRLLEVDSGLPLSQHDLRGLPDADIVLERLSAGEVHTPFDLDRGPLIRACLIRLADDEYRFLLTQHHIISDGWSVSVLIRELNALYTAFLAGQPDPLPPLVIQYPDYAAWQRQWLSAERTQTQSDYWRTMLADAPVLLDLPTDRPRPPEQSFAGNVVPVNLDAELTTALKRLSEQHGVTLFMTLLSAWAMVLSRLSGQEDVVIGTPSAGRSRQEVEPLIGFFVNTLALRMDLSGELTVTELLARVRQTALAAQEHQDLPFEQVVEIVQPPRRLAHTPLFQVMFTWQNNENTEWKLLGLDVSAVDQVLDVAKFDLDLSLSEEAGGIVGTLGYATALFDQQTIERQVGYLHTVLQAMAAHAQQRIGEINILSPAERRLLLETWNATETAYPDQWCVHQLFEQQVEKTPDATALEYEAQTLSYAQLNARANRLAHQLIALGVEPDQRVAICVSRSPAMVVGILAVLKAGGAYVPLDPAYPGERLAHILTDAAPAILLADSAGCGALGEKALTGLIVLDPNTLPEQPDSNPQIAALTPRHLAYVIYTSGSTGTPKGVMLEHRGVCNYLLWALSYYRTERQFDSIVSSPIAFDATVTSLYLPLLCGGKIRLLRDGQELVELLPALLSMESGALVKITPGHLSAIGQELKTAGQKCPAHCFVLGGEALPSSTVAFWRTLSLGSRIINEYGPTETVVGCSVFDTNHPSGFVDNVPIGRPISNTRIYILDTHGKPVPRGVVGELYIGGVAVARGYLNRPELTAERFLTDLFNNKPNARMYRTGDLARYLPDGNLEFLGRNDHQVKIRGFRIEPGEIEARLAEHPAVNDCVVLALGDGQEKRLVAYVVAEAHEELVNSLRIHLSALLPDYMVPSAFVRLDAFPLTPNGKLDRCALPAPDSGAFARQVYEAPQGETEIALAAIWCELLGIDQISRHDNFFALGGHSLLAVRMIERLRHQRLTLAVRDLFQSPVLSELAQTLGQHRAVIVPPNVITPMTTVLTPEMLPLIDLTQSEIDCIVGQVPGGMANIQDIYALSPLQDGILFHHLLASEGDPYLLVNQMTFADRTLLDRYLTAVQQVVDRHDILRTAFIWQELSVPTQVVWRQVPLSVTELTLDPTDGPVCDQLKQRFDPRHYRLDLGQAPLLRFVVAQETDGRWIVLQLLHHLIGDHITLEVMSREVQAFLAGQGDSLPAPVPFRNLVAEARLGVSQEEHTRFFTDMLAEVDEPTLPFGLTEVHHDGSQVTESRRMLVPELNDRLRSQARHLGVSLAALCHLAWAQVLSRTSGQEKVVFGTVLFGRMASGEGIDNGMGLFINTLPLRLDINETPVRDSVQAAHTRLAGLLTHEHASLAMVQRCSGVRGDIPLFSSLLNYRHNTLLETSDELISGIEFLVGQERTNYPFVLSVEDFGESLGLTAQVVQPFDPENLCGYMQQALESLVEALEQAPEMPVRALEILPEAERTLLLKSWNATETVYSDQLCVHQLFEQQVEKTPDATALVYEAQTVSYAQLNAHANRLAHQLMALGVEPDQRVAICVSRSPAMVVGILAVLKAGGAYVPLDPAYPGERLAHILTDAAPAIVLADSTGCVALGEKALAGLIVLDPNSRPEQPDSNPQIAALTPRHLAYVIYTSGSTGVPKGVMIEHRNTVNFLCWARQAFAAEESRET</sequence>
<dbReference type="FunFam" id="3.40.50.12780:FF:000012">
    <property type="entry name" value="Non-ribosomal peptide synthetase"/>
    <property type="match status" value="2"/>
</dbReference>
<dbReference type="InterPro" id="IPR001242">
    <property type="entry name" value="Condensation_dom"/>
</dbReference>
<dbReference type="InterPro" id="IPR045851">
    <property type="entry name" value="AMP-bd_C_sf"/>
</dbReference>
<dbReference type="CDD" id="cd19531">
    <property type="entry name" value="LCL_NRPS-like"/>
    <property type="match status" value="1"/>
</dbReference>
<evidence type="ECO:0000256" key="2">
    <source>
        <dbReference type="ARBA" id="ARBA00006432"/>
    </source>
</evidence>
<dbReference type="PROSITE" id="PS50075">
    <property type="entry name" value="CARRIER"/>
    <property type="match status" value="2"/>
</dbReference>
<dbReference type="Gene3D" id="3.30.300.30">
    <property type="match status" value="2"/>
</dbReference>
<evidence type="ECO:0000313" key="7">
    <source>
        <dbReference type="Proteomes" id="UP000591844"/>
    </source>
</evidence>
<dbReference type="SUPFAM" id="SSF47336">
    <property type="entry name" value="ACP-like"/>
    <property type="match status" value="2"/>
</dbReference>
<dbReference type="InterPro" id="IPR020806">
    <property type="entry name" value="PKS_PP-bd"/>
</dbReference>
<dbReference type="InterPro" id="IPR009081">
    <property type="entry name" value="PP-bd_ACP"/>
</dbReference>
<dbReference type="Gene3D" id="1.10.1200.10">
    <property type="entry name" value="ACP-like"/>
    <property type="match status" value="2"/>
</dbReference>
<keyword evidence="4" id="KW-0597">Phosphoprotein</keyword>
<dbReference type="InterPro" id="IPR000873">
    <property type="entry name" value="AMP-dep_synth/lig_dom"/>
</dbReference>
<dbReference type="FunFam" id="3.40.50.980:FF:000001">
    <property type="entry name" value="Non-ribosomal peptide synthetase"/>
    <property type="match status" value="3"/>
</dbReference>
<feature type="domain" description="Carrier" evidence="5">
    <location>
        <begin position="2154"/>
        <end position="2228"/>
    </location>
</feature>
<dbReference type="GO" id="GO:0043041">
    <property type="term" value="P:amino acid activation for nonribosomal peptide biosynthetic process"/>
    <property type="evidence" value="ECO:0007669"/>
    <property type="project" value="TreeGrafter"/>
</dbReference>
<evidence type="ECO:0000256" key="4">
    <source>
        <dbReference type="ARBA" id="ARBA00022553"/>
    </source>
</evidence>
<dbReference type="FunFam" id="1.10.1200.10:FF:000005">
    <property type="entry name" value="Nonribosomal peptide synthetase 1"/>
    <property type="match status" value="2"/>
</dbReference>
<dbReference type="GO" id="GO:0003824">
    <property type="term" value="F:catalytic activity"/>
    <property type="evidence" value="ECO:0007669"/>
    <property type="project" value="InterPro"/>
</dbReference>
<dbReference type="InterPro" id="IPR025110">
    <property type="entry name" value="AMP-bd_C"/>
</dbReference>
<dbReference type="FunFam" id="2.30.38.10:FF:000001">
    <property type="entry name" value="Non-ribosomal peptide synthetase PvdI"/>
    <property type="match status" value="2"/>
</dbReference>
<keyword evidence="7" id="KW-1185">Reference proteome</keyword>
<dbReference type="RefSeq" id="WP_166310175.1">
    <property type="nucleotide sequence ID" value="NZ_CAWPIB010000031.1"/>
</dbReference>
<dbReference type="SUPFAM" id="SSF56801">
    <property type="entry name" value="Acetyl-CoA synthetase-like"/>
    <property type="match status" value="3"/>
</dbReference>
<dbReference type="EMBL" id="PUJW01000031">
    <property type="protein sequence ID" value="NHB94266.1"/>
    <property type="molecule type" value="Genomic_DNA"/>
</dbReference>
<dbReference type="SMART" id="SM00823">
    <property type="entry name" value="PKS_PP"/>
    <property type="match status" value="2"/>
</dbReference>
<comment type="similarity">
    <text evidence="2">Belongs to the ATP-dependent AMP-binding enzyme family.</text>
</comment>
<feature type="non-terminal residue" evidence="6">
    <location>
        <position position="2910"/>
    </location>
</feature>
<dbReference type="FunFam" id="3.30.559.10:FF:000012">
    <property type="entry name" value="Non-ribosomal peptide synthetase"/>
    <property type="match status" value="1"/>
</dbReference>
<dbReference type="SUPFAM" id="SSF52777">
    <property type="entry name" value="CoA-dependent acyltransferases"/>
    <property type="match status" value="5"/>
</dbReference>
<proteinExistence type="inferred from homology"/>
<evidence type="ECO:0000313" key="6">
    <source>
        <dbReference type="EMBL" id="NHB94266.1"/>
    </source>
</evidence>
<organism evidence="6 7">
    <name type="scientific">Photorhabdus cinerea</name>
    <dbReference type="NCBI Taxonomy" id="471575"/>
    <lineage>
        <taxon>Bacteria</taxon>
        <taxon>Pseudomonadati</taxon>
        <taxon>Pseudomonadota</taxon>
        <taxon>Gammaproteobacteria</taxon>
        <taxon>Enterobacterales</taxon>
        <taxon>Morganellaceae</taxon>
        <taxon>Photorhabdus</taxon>
    </lineage>
</organism>
<accession>A0A7X5QH41</accession>
<dbReference type="FunFam" id="3.30.300.30:FF:000010">
    <property type="entry name" value="Enterobactin synthetase component F"/>
    <property type="match status" value="2"/>
</dbReference>
<dbReference type="CDD" id="cd08649">
    <property type="entry name" value="FMT_core_NRPS_like"/>
    <property type="match status" value="1"/>
</dbReference>
<dbReference type="InterPro" id="IPR042099">
    <property type="entry name" value="ANL_N_sf"/>
</dbReference>
<dbReference type="NCBIfam" id="NF003417">
    <property type="entry name" value="PRK04813.1"/>
    <property type="match status" value="3"/>
</dbReference>
<dbReference type="Gene3D" id="3.30.559.10">
    <property type="entry name" value="Chloramphenicol acetyltransferase-like domain"/>
    <property type="match status" value="2"/>
</dbReference>
<dbReference type="InterPro" id="IPR011034">
    <property type="entry name" value="Formyl_transferase-like_C_sf"/>
</dbReference>
<dbReference type="GO" id="GO:0005737">
    <property type="term" value="C:cytoplasm"/>
    <property type="evidence" value="ECO:0007669"/>
    <property type="project" value="TreeGrafter"/>
</dbReference>
<gene>
    <name evidence="6" type="ORF">C5469_19870</name>
</gene>
<dbReference type="Pfam" id="PF00501">
    <property type="entry name" value="AMP-binding"/>
    <property type="match status" value="3"/>
</dbReference>
<comment type="cofactor">
    <cofactor evidence="1">
        <name>pantetheine 4'-phosphate</name>
        <dbReference type="ChEBI" id="CHEBI:47942"/>
    </cofactor>
</comment>
<evidence type="ECO:0000256" key="3">
    <source>
        <dbReference type="ARBA" id="ARBA00022450"/>
    </source>
</evidence>
<dbReference type="InterPro" id="IPR036736">
    <property type="entry name" value="ACP-like_sf"/>
</dbReference>
<dbReference type="Pfam" id="PF00550">
    <property type="entry name" value="PP-binding"/>
    <property type="match status" value="2"/>
</dbReference>
<dbReference type="GO" id="GO:0031177">
    <property type="term" value="F:phosphopantetheine binding"/>
    <property type="evidence" value="ECO:0007669"/>
    <property type="project" value="InterPro"/>
</dbReference>
<dbReference type="Gene3D" id="3.40.50.12230">
    <property type="match status" value="1"/>
</dbReference>
<reference evidence="6 7" key="1">
    <citation type="submission" date="2018-02" db="EMBL/GenBank/DDBJ databases">
        <authorList>
            <person name="Machado R.A."/>
        </authorList>
    </citation>
    <scope>NUCLEOTIDE SEQUENCE [LARGE SCALE GENOMIC DNA]</scope>
    <source>
        <strain evidence="6 7">DSM 19724</strain>
    </source>
</reference>
<dbReference type="InterPro" id="IPR023213">
    <property type="entry name" value="CAT-like_dom_sf"/>
</dbReference>
<dbReference type="Gene3D" id="3.40.50.12780">
    <property type="entry name" value="N-terminal domain of ligase-like"/>
    <property type="match status" value="1"/>
</dbReference>
<comment type="caution">
    <text evidence="6">The sequence shown here is derived from an EMBL/GenBank/DDBJ whole genome shotgun (WGS) entry which is preliminary data.</text>
</comment>
<evidence type="ECO:0000259" key="5">
    <source>
        <dbReference type="PROSITE" id="PS50075"/>
    </source>
</evidence>
<dbReference type="PROSITE" id="PS00012">
    <property type="entry name" value="PHOSPHOPANTETHEINE"/>
    <property type="match status" value="1"/>
</dbReference>
<dbReference type="PANTHER" id="PTHR45527">
    <property type="entry name" value="NONRIBOSOMAL PEPTIDE SYNTHETASE"/>
    <property type="match status" value="1"/>
</dbReference>
<dbReference type="NCBIfam" id="TIGR01733">
    <property type="entry name" value="AA-adenyl-dom"/>
    <property type="match status" value="2"/>
</dbReference>
<keyword evidence="3" id="KW-0596">Phosphopantetheine</keyword>
<dbReference type="InterPro" id="IPR020845">
    <property type="entry name" value="AMP-binding_CS"/>
</dbReference>
<dbReference type="CDD" id="cd19544">
    <property type="entry name" value="E-C_NRPS"/>
    <property type="match status" value="1"/>
</dbReference>
<dbReference type="SUPFAM" id="SSF50486">
    <property type="entry name" value="FMT C-terminal domain-like"/>
    <property type="match status" value="1"/>
</dbReference>
<dbReference type="CDD" id="cd05930">
    <property type="entry name" value="A_NRPS"/>
    <property type="match status" value="1"/>
</dbReference>
<name>A0A7X5QH41_9GAMM</name>
<dbReference type="Gene3D" id="3.40.50.980">
    <property type="match status" value="4"/>
</dbReference>
<evidence type="ECO:0000256" key="1">
    <source>
        <dbReference type="ARBA" id="ARBA00001957"/>
    </source>
</evidence>
<dbReference type="Proteomes" id="UP000591844">
    <property type="component" value="Unassembled WGS sequence"/>
</dbReference>
<dbReference type="PANTHER" id="PTHR45527:SF1">
    <property type="entry name" value="FATTY ACID SYNTHASE"/>
    <property type="match status" value="1"/>
</dbReference>
<dbReference type="Gene3D" id="3.30.559.30">
    <property type="entry name" value="Nonribosomal peptide synthetase, condensation domain"/>
    <property type="match status" value="3"/>
</dbReference>
<protein>
    <recommendedName>
        <fullName evidence="5">Carrier domain-containing protein</fullName>
    </recommendedName>
</protein>
<dbReference type="Gene3D" id="2.30.38.10">
    <property type="entry name" value="Luciferase, Domain 3"/>
    <property type="match status" value="1"/>
</dbReference>
<dbReference type="GO" id="GO:0044550">
    <property type="term" value="P:secondary metabolite biosynthetic process"/>
    <property type="evidence" value="ECO:0007669"/>
    <property type="project" value="UniProtKB-ARBA"/>
</dbReference>
<dbReference type="CDD" id="cd08700">
    <property type="entry name" value="FMT_C_OzmH_like"/>
    <property type="match status" value="1"/>
</dbReference>
<dbReference type="InterPro" id="IPR002376">
    <property type="entry name" value="Formyl_transf_N"/>
</dbReference>
<dbReference type="PROSITE" id="PS00455">
    <property type="entry name" value="AMP_BINDING"/>
    <property type="match status" value="3"/>
</dbReference>
<dbReference type="SUPFAM" id="SSF53328">
    <property type="entry name" value="Formyltransferase"/>
    <property type="match status" value="1"/>
</dbReference>
<dbReference type="InterPro" id="IPR010071">
    <property type="entry name" value="AA_adenyl_dom"/>
</dbReference>